<dbReference type="InterPro" id="IPR036390">
    <property type="entry name" value="WH_DNA-bd_sf"/>
</dbReference>
<feature type="domain" description="HTH arsR-type" evidence="4">
    <location>
        <begin position="259"/>
        <end position="350"/>
    </location>
</feature>
<dbReference type="GO" id="GO:0003700">
    <property type="term" value="F:DNA-binding transcription factor activity"/>
    <property type="evidence" value="ECO:0007669"/>
    <property type="project" value="InterPro"/>
</dbReference>
<dbReference type="InterPro" id="IPR001845">
    <property type="entry name" value="HTH_ArsR_DNA-bd_dom"/>
</dbReference>
<gene>
    <name evidence="5" type="ORF">BK138_26710</name>
</gene>
<dbReference type="Gene3D" id="1.10.10.10">
    <property type="entry name" value="Winged helix-like DNA-binding domain superfamily/Winged helix DNA-binding domain"/>
    <property type="match status" value="1"/>
</dbReference>
<keyword evidence="3" id="KW-0804">Transcription</keyword>
<dbReference type="PROSITE" id="PS50987">
    <property type="entry name" value="HTH_ARSR_2"/>
    <property type="match status" value="1"/>
</dbReference>
<evidence type="ECO:0000313" key="6">
    <source>
        <dbReference type="Proteomes" id="UP000187172"/>
    </source>
</evidence>
<dbReference type="SUPFAM" id="SSF46785">
    <property type="entry name" value="Winged helix' DNA-binding domain"/>
    <property type="match status" value="1"/>
</dbReference>
<keyword evidence="6" id="KW-1185">Reference proteome</keyword>
<protein>
    <recommendedName>
        <fullName evidence="4">HTH arsR-type domain-containing protein</fullName>
    </recommendedName>
</protein>
<accession>A0A1R1EFH8</accession>
<dbReference type="Proteomes" id="UP000187172">
    <property type="component" value="Unassembled WGS sequence"/>
</dbReference>
<dbReference type="EMBL" id="MRTP01000010">
    <property type="protein sequence ID" value="OMF50593.1"/>
    <property type="molecule type" value="Genomic_DNA"/>
</dbReference>
<dbReference type="PANTHER" id="PTHR33154:SF18">
    <property type="entry name" value="ARSENICAL RESISTANCE OPERON REPRESSOR"/>
    <property type="match status" value="1"/>
</dbReference>
<keyword evidence="2" id="KW-0238">DNA-binding</keyword>
<evidence type="ECO:0000259" key="4">
    <source>
        <dbReference type="PROSITE" id="PS50987"/>
    </source>
</evidence>
<comment type="caution">
    <text evidence="5">The sequence shown here is derived from an EMBL/GenBank/DDBJ whole genome shotgun (WGS) entry which is preliminary data.</text>
</comment>
<evidence type="ECO:0000256" key="1">
    <source>
        <dbReference type="ARBA" id="ARBA00023015"/>
    </source>
</evidence>
<keyword evidence="1" id="KW-0805">Transcription regulation</keyword>
<organism evidence="5 6">
    <name type="scientific">Paenibacillus rhizosphaerae</name>
    <dbReference type="NCBI Taxonomy" id="297318"/>
    <lineage>
        <taxon>Bacteria</taxon>
        <taxon>Bacillati</taxon>
        <taxon>Bacillota</taxon>
        <taxon>Bacilli</taxon>
        <taxon>Bacillales</taxon>
        <taxon>Paenibacillaceae</taxon>
        <taxon>Paenibacillus</taxon>
    </lineage>
</organism>
<reference evidence="5 6" key="1">
    <citation type="submission" date="2016-11" db="EMBL/GenBank/DDBJ databases">
        <title>Paenibacillus species isolates.</title>
        <authorList>
            <person name="Beno S.M."/>
        </authorList>
    </citation>
    <scope>NUCLEOTIDE SEQUENCE [LARGE SCALE GENOMIC DNA]</scope>
    <source>
        <strain evidence="5 6">FSL R5-0378</strain>
    </source>
</reference>
<dbReference type="InterPro" id="IPR051081">
    <property type="entry name" value="HTH_MetalResp_TranReg"/>
</dbReference>
<dbReference type="InterPro" id="IPR036388">
    <property type="entry name" value="WH-like_DNA-bd_sf"/>
</dbReference>
<dbReference type="STRING" id="297318.BK138_26710"/>
<dbReference type="InterPro" id="IPR011991">
    <property type="entry name" value="ArsR-like_HTH"/>
</dbReference>
<dbReference type="PANTHER" id="PTHR33154">
    <property type="entry name" value="TRANSCRIPTIONAL REGULATOR, ARSR FAMILY"/>
    <property type="match status" value="1"/>
</dbReference>
<dbReference type="SMART" id="SM00418">
    <property type="entry name" value="HTH_ARSR"/>
    <property type="match status" value="1"/>
</dbReference>
<dbReference type="GO" id="GO:0003677">
    <property type="term" value="F:DNA binding"/>
    <property type="evidence" value="ECO:0007669"/>
    <property type="project" value="UniProtKB-KW"/>
</dbReference>
<name>A0A1R1EFH8_9BACL</name>
<dbReference type="AlphaFoldDB" id="A0A1R1EFH8"/>
<dbReference type="Pfam" id="PF01022">
    <property type="entry name" value="HTH_5"/>
    <property type="match status" value="1"/>
</dbReference>
<evidence type="ECO:0000256" key="2">
    <source>
        <dbReference type="ARBA" id="ARBA00023125"/>
    </source>
</evidence>
<dbReference type="PRINTS" id="PR00778">
    <property type="entry name" value="HTHARSR"/>
</dbReference>
<evidence type="ECO:0000313" key="5">
    <source>
        <dbReference type="EMBL" id="OMF50593.1"/>
    </source>
</evidence>
<dbReference type="CDD" id="cd00090">
    <property type="entry name" value="HTH_ARSR"/>
    <property type="match status" value="1"/>
</dbReference>
<sequence>MNLSIQSELDPVFETLGLLYYSRHADKVKDIGIAELNKFGVDGETFYNKHLKPFDKYIRAFLKHREWNEQAEFFFGDDTDQFFHMLVAVVCENPKWMTDPESIREKEARLEILKVITNDEGVHAALPEPLRLEGIHTLDEIISFLNNTPFDEKMKWKLMTLLNYPVERIQTLTALVNRNLAAFKHARLEIQKPLDKLIHKYSQSVQIQEGGVFFKFVDVFEYQKAVVYPTLIMPLSEIMYSERCYYGLLVDALPIQKSTNDGSQDLLLLRLKAIGDNSKLQVLASLKVSPKYNLEIAEQLGLTAATMSHHMNVLLACGLVSIEKKNGKVYYRLDQGEIRNFLDDLEEFLL</sequence>
<dbReference type="RefSeq" id="WP_076173881.1">
    <property type="nucleotide sequence ID" value="NZ_MRTP01000010.1"/>
</dbReference>
<proteinExistence type="predicted"/>
<evidence type="ECO:0000256" key="3">
    <source>
        <dbReference type="ARBA" id="ARBA00023163"/>
    </source>
</evidence>